<keyword evidence="6" id="KW-0804">Transcription</keyword>
<accession>A0A0N4ZEI7</accession>
<dbReference type="STRING" id="131310.A0A0N4ZEI7"/>
<name>A0A0N4ZEI7_PARTI</name>
<keyword evidence="6" id="KW-0805">Transcription regulation</keyword>
<dbReference type="InterPro" id="IPR019404">
    <property type="entry name" value="Mediator_Med11"/>
</dbReference>
<evidence type="ECO:0000313" key="9">
    <source>
        <dbReference type="WBParaSite" id="PTRK_0000608600.1"/>
    </source>
</evidence>
<evidence type="ECO:0000256" key="6">
    <source>
        <dbReference type="RuleBase" id="RU364147"/>
    </source>
</evidence>
<dbReference type="WBParaSite" id="PTRK_0000608600.1">
    <property type="protein sequence ID" value="PTRK_0000608600.1"/>
    <property type="gene ID" value="PTRK_0000608600"/>
</dbReference>
<protein>
    <recommendedName>
        <fullName evidence="3 6">Mediator of RNA polymerase II transcription subunit 11</fullName>
    </recommendedName>
    <alternativeName>
        <fullName evidence="5 6">Mediator complex subunit 11</fullName>
    </alternativeName>
</protein>
<comment type="similarity">
    <text evidence="2 6">Belongs to the Mediator complex subunit 11 family.</text>
</comment>
<dbReference type="GO" id="GO:0016592">
    <property type="term" value="C:mediator complex"/>
    <property type="evidence" value="ECO:0007669"/>
    <property type="project" value="InterPro"/>
</dbReference>
<reference evidence="9" key="1">
    <citation type="submission" date="2017-02" db="UniProtKB">
        <authorList>
            <consortium name="WormBaseParasite"/>
        </authorList>
    </citation>
    <scope>IDENTIFICATION</scope>
</reference>
<evidence type="ECO:0000256" key="2">
    <source>
        <dbReference type="ARBA" id="ARBA00008186"/>
    </source>
</evidence>
<proteinExistence type="inferred from homology"/>
<comment type="subunit">
    <text evidence="6">Component of the Mediator complex.</text>
</comment>
<organism evidence="8 9">
    <name type="scientific">Parastrongyloides trichosuri</name>
    <name type="common">Possum-specific nematode worm</name>
    <dbReference type="NCBI Taxonomy" id="131310"/>
    <lineage>
        <taxon>Eukaryota</taxon>
        <taxon>Metazoa</taxon>
        <taxon>Ecdysozoa</taxon>
        <taxon>Nematoda</taxon>
        <taxon>Chromadorea</taxon>
        <taxon>Rhabditida</taxon>
        <taxon>Tylenchina</taxon>
        <taxon>Panagrolaimomorpha</taxon>
        <taxon>Strongyloidoidea</taxon>
        <taxon>Strongyloididae</taxon>
        <taxon>Parastrongyloides</taxon>
    </lineage>
</organism>
<sequence length="178" mass="20367">MNLPNQQFNQQTFNPSTPMSQSEIQQQGSIKQQPTPQQQQQTTMPKINSLIHQAPPQQPIEAEYTLSTRLANIDVVEQKISELIKYTRICLQELSKDKQITKNKMEDASQNFRKCLNAIDSDLSEQLEYLSRVCVGVDHQGSTFSTEANIRIAKESEDIIGRELMNVYNEYFGDSESH</sequence>
<feature type="region of interest" description="Disordered" evidence="7">
    <location>
        <begin position="1"/>
        <end position="44"/>
    </location>
</feature>
<evidence type="ECO:0000256" key="4">
    <source>
        <dbReference type="ARBA" id="ARBA00023242"/>
    </source>
</evidence>
<keyword evidence="4 6" id="KW-0539">Nucleus</keyword>
<comment type="function">
    <text evidence="6">Component of the Mediator complex, a coactivator involved in the regulated transcription of nearly all RNA polymerase II-dependent genes. Mediator functions as a bridge to convey information from gene-specific regulatory proteins to the basal RNA polymerase II transcription machinery. Mediator is recruited to promoters by direct interactions with regulatory proteins and serves as a scaffold for the assembly of a functional pre-initiation complex with RNA polymerase II and the general transcription factors.</text>
</comment>
<evidence type="ECO:0000256" key="7">
    <source>
        <dbReference type="SAM" id="MobiDB-lite"/>
    </source>
</evidence>
<dbReference type="Gene3D" id="1.10.287.3490">
    <property type="match status" value="1"/>
</dbReference>
<gene>
    <name evidence="6" type="primary">MED11</name>
</gene>
<dbReference type="GO" id="GO:0006357">
    <property type="term" value="P:regulation of transcription by RNA polymerase II"/>
    <property type="evidence" value="ECO:0007669"/>
    <property type="project" value="InterPro"/>
</dbReference>
<dbReference type="GO" id="GO:0003712">
    <property type="term" value="F:transcription coregulator activity"/>
    <property type="evidence" value="ECO:0007669"/>
    <property type="project" value="InterPro"/>
</dbReference>
<keyword evidence="6" id="KW-0010">Activator</keyword>
<evidence type="ECO:0000256" key="5">
    <source>
        <dbReference type="ARBA" id="ARBA00032011"/>
    </source>
</evidence>
<dbReference type="PANTHER" id="PTHR22890">
    <property type="entry name" value="MEDIATOR OF RNA POLYMERASE II TRANSCRIPTION SUBUNIT 11"/>
    <property type="match status" value="1"/>
</dbReference>
<dbReference type="Proteomes" id="UP000038045">
    <property type="component" value="Unplaced"/>
</dbReference>
<dbReference type="Pfam" id="PF10280">
    <property type="entry name" value="Med11"/>
    <property type="match status" value="1"/>
</dbReference>
<comment type="subcellular location">
    <subcellularLocation>
        <location evidence="1 6">Nucleus</location>
    </subcellularLocation>
</comment>
<evidence type="ECO:0000256" key="1">
    <source>
        <dbReference type="ARBA" id="ARBA00004123"/>
    </source>
</evidence>
<evidence type="ECO:0000256" key="3">
    <source>
        <dbReference type="ARBA" id="ARBA00019621"/>
    </source>
</evidence>
<keyword evidence="8" id="KW-1185">Reference proteome</keyword>
<dbReference type="AlphaFoldDB" id="A0A0N4ZEI7"/>
<evidence type="ECO:0000313" key="8">
    <source>
        <dbReference type="Proteomes" id="UP000038045"/>
    </source>
</evidence>